<comment type="similarity">
    <text evidence="2 5">Belongs to the HSF family.</text>
</comment>
<evidence type="ECO:0000313" key="9">
    <source>
        <dbReference type="Proteomes" id="UP001321760"/>
    </source>
</evidence>
<dbReference type="PANTHER" id="PTHR10015:SF427">
    <property type="entry name" value="HEAT SHOCK FACTOR PROTEIN"/>
    <property type="match status" value="1"/>
</dbReference>
<dbReference type="FunFam" id="1.10.10.10:FF:000173">
    <property type="entry name" value="Heat shock transcription factor Hsf1"/>
    <property type="match status" value="1"/>
</dbReference>
<evidence type="ECO:0000313" key="8">
    <source>
        <dbReference type="EMBL" id="KAK4455736.1"/>
    </source>
</evidence>
<dbReference type="SUPFAM" id="SSF46785">
    <property type="entry name" value="Winged helix' DNA-binding domain"/>
    <property type="match status" value="1"/>
</dbReference>
<dbReference type="EMBL" id="MU865914">
    <property type="protein sequence ID" value="KAK4455736.1"/>
    <property type="molecule type" value="Genomic_DNA"/>
</dbReference>
<comment type="subcellular location">
    <subcellularLocation>
        <location evidence="1">Nucleus</location>
    </subcellularLocation>
</comment>
<reference evidence="8" key="2">
    <citation type="submission" date="2023-05" db="EMBL/GenBank/DDBJ databases">
        <authorList>
            <consortium name="Lawrence Berkeley National Laboratory"/>
            <person name="Steindorff A."/>
            <person name="Hensen N."/>
            <person name="Bonometti L."/>
            <person name="Westerberg I."/>
            <person name="Brannstrom I.O."/>
            <person name="Guillou S."/>
            <person name="Cros-Aarteil S."/>
            <person name="Calhoun S."/>
            <person name="Haridas S."/>
            <person name="Kuo A."/>
            <person name="Mondo S."/>
            <person name="Pangilinan J."/>
            <person name="Riley R."/>
            <person name="Labutti K."/>
            <person name="Andreopoulos B."/>
            <person name="Lipzen A."/>
            <person name="Chen C."/>
            <person name="Yanf M."/>
            <person name="Daum C."/>
            <person name="Ng V."/>
            <person name="Clum A."/>
            <person name="Ohm R."/>
            <person name="Martin F."/>
            <person name="Silar P."/>
            <person name="Natvig D."/>
            <person name="Lalanne C."/>
            <person name="Gautier V."/>
            <person name="Ament-Velasquez S.L."/>
            <person name="Kruys A."/>
            <person name="Hutchinson M.I."/>
            <person name="Powell A.J."/>
            <person name="Barry K."/>
            <person name="Miller A.N."/>
            <person name="Grigoriev I.V."/>
            <person name="Debuchy R."/>
            <person name="Gladieux P."/>
            <person name="Thoren M.H."/>
            <person name="Johannesson H."/>
        </authorList>
    </citation>
    <scope>NUCLEOTIDE SEQUENCE</scope>
    <source>
        <strain evidence="8">PSN243</strain>
    </source>
</reference>
<gene>
    <name evidence="8" type="ORF">QBC34DRAFT_288323</name>
</gene>
<keyword evidence="3" id="KW-0238">DNA-binding</keyword>
<dbReference type="GO" id="GO:0005634">
    <property type="term" value="C:nucleus"/>
    <property type="evidence" value="ECO:0007669"/>
    <property type="project" value="UniProtKB-SubCell"/>
</dbReference>
<feature type="compositionally biased region" description="Basic and acidic residues" evidence="6">
    <location>
        <begin position="719"/>
        <end position="728"/>
    </location>
</feature>
<feature type="region of interest" description="Disordered" evidence="6">
    <location>
        <begin position="690"/>
        <end position="728"/>
    </location>
</feature>
<dbReference type="PANTHER" id="PTHR10015">
    <property type="entry name" value="HEAT SHOCK TRANSCRIPTION FACTOR"/>
    <property type="match status" value="1"/>
</dbReference>
<dbReference type="Pfam" id="PF00447">
    <property type="entry name" value="HSF_DNA-bind"/>
    <property type="match status" value="1"/>
</dbReference>
<dbReference type="InterPro" id="IPR036390">
    <property type="entry name" value="WH_DNA-bd_sf"/>
</dbReference>
<keyword evidence="4" id="KW-0539">Nucleus</keyword>
<feature type="region of interest" description="Disordered" evidence="6">
    <location>
        <begin position="241"/>
        <end position="260"/>
    </location>
</feature>
<evidence type="ECO:0000256" key="6">
    <source>
        <dbReference type="SAM" id="MobiDB-lite"/>
    </source>
</evidence>
<evidence type="ECO:0000256" key="4">
    <source>
        <dbReference type="ARBA" id="ARBA00023242"/>
    </source>
</evidence>
<reference evidence="8" key="1">
    <citation type="journal article" date="2023" name="Mol. Phylogenet. Evol.">
        <title>Genome-scale phylogeny and comparative genomics of the fungal order Sordariales.</title>
        <authorList>
            <person name="Hensen N."/>
            <person name="Bonometti L."/>
            <person name="Westerberg I."/>
            <person name="Brannstrom I.O."/>
            <person name="Guillou S."/>
            <person name="Cros-Aarteil S."/>
            <person name="Calhoun S."/>
            <person name="Haridas S."/>
            <person name="Kuo A."/>
            <person name="Mondo S."/>
            <person name="Pangilinan J."/>
            <person name="Riley R."/>
            <person name="LaButti K."/>
            <person name="Andreopoulos B."/>
            <person name="Lipzen A."/>
            <person name="Chen C."/>
            <person name="Yan M."/>
            <person name="Daum C."/>
            <person name="Ng V."/>
            <person name="Clum A."/>
            <person name="Steindorff A."/>
            <person name="Ohm R.A."/>
            <person name="Martin F."/>
            <person name="Silar P."/>
            <person name="Natvig D.O."/>
            <person name="Lalanne C."/>
            <person name="Gautier V."/>
            <person name="Ament-Velasquez S.L."/>
            <person name="Kruys A."/>
            <person name="Hutchinson M.I."/>
            <person name="Powell A.J."/>
            <person name="Barry K."/>
            <person name="Miller A.N."/>
            <person name="Grigoriev I.V."/>
            <person name="Debuchy R."/>
            <person name="Gladieux P."/>
            <person name="Hiltunen Thoren M."/>
            <person name="Johannesson H."/>
        </authorList>
    </citation>
    <scope>NUCLEOTIDE SEQUENCE</scope>
    <source>
        <strain evidence="8">PSN243</strain>
    </source>
</reference>
<evidence type="ECO:0000256" key="3">
    <source>
        <dbReference type="ARBA" id="ARBA00023125"/>
    </source>
</evidence>
<sequence length="728" mass="78512">MVPMPPIQQPFSSGQPNQIFPWNGGVEGSGFVEAGPANVNSFTMMPQPGQYGAPAPSTALARRQNNNRALVHAPGRPQFDSNTDTWNSFANDSANFLQSSNGMADEDSIEELEKRALAAKRDALAKRKQIPPFVQKLSSFLDEDRNTDLIRWSEKGDSFIVLDEDEFAKTLIPELFKHNNYASFVRQLNMYGFHKRVGLSDNSMRSSEKKFKSPSEYSNQFFRRGHPNLLWLINKARNTSSSKKKTKKGETEEGSDEDAEELFAGSGAANAQIGRAPSVPVDAGSLPKKELVLVRTEIERLKAGQTLISNMLNKIRQDQTALYQQAVMFQDMHERHENSINAILNFLANVFRKSLEGEGGTQSVQDLLSSILPHNAQAHSQPQMPGSIVDLGDFVNRQSRDVAASVGTPKRPQRLLPPAPVHQVGKASTLSPSSTASPAAPYQIPMGSVTELFDASPADTTSPSFIKDELRTNPQEGMMKIIQDTNAGNTSGIDLPSVAAKTTATISNDQRDQMLSMMANHSNSRSPAANGGQASSPTTAASTPGLRNAGLSLSPSLSSMPPPNLQDFQATSAELENLQRLTNDQAGAINHLNSLLGPLSPSGRIPGLDDQGNPPGGYFSGSVSPYNLDYNEFLNDNAFSDLGFNQNPMPDAAVTTDGNDFNFTLDGNAADLTGSYTAVPSGAGINTGFLETGSGSAADTPSEAGTEEIPRNDLNLGSPERETKRRRI</sequence>
<dbReference type="PRINTS" id="PR00056">
    <property type="entry name" value="HSFDOMAIN"/>
</dbReference>
<dbReference type="InterPro" id="IPR036388">
    <property type="entry name" value="WH-like_DNA-bd_sf"/>
</dbReference>
<keyword evidence="9" id="KW-1185">Reference proteome</keyword>
<dbReference type="Gene3D" id="1.10.10.10">
    <property type="entry name" value="Winged helix-like DNA-binding domain superfamily/Winged helix DNA-binding domain"/>
    <property type="match status" value="1"/>
</dbReference>
<dbReference type="Proteomes" id="UP001321760">
    <property type="component" value="Unassembled WGS sequence"/>
</dbReference>
<dbReference type="AlphaFoldDB" id="A0AAV9H9H4"/>
<accession>A0AAV9H9H4</accession>
<feature type="compositionally biased region" description="Polar residues" evidence="6">
    <location>
        <begin position="520"/>
        <end position="542"/>
    </location>
</feature>
<feature type="region of interest" description="Disordered" evidence="6">
    <location>
        <begin position="520"/>
        <end position="567"/>
    </location>
</feature>
<dbReference type="InterPro" id="IPR000232">
    <property type="entry name" value="HSF_DNA-bd"/>
</dbReference>
<evidence type="ECO:0000256" key="5">
    <source>
        <dbReference type="RuleBase" id="RU004020"/>
    </source>
</evidence>
<proteinExistence type="inferred from homology"/>
<name>A0AAV9H9H4_9PEZI</name>
<protein>
    <recommendedName>
        <fullName evidence="7">HSF-type DNA-binding domain-containing protein</fullName>
    </recommendedName>
</protein>
<dbReference type="SMART" id="SM00415">
    <property type="entry name" value="HSF"/>
    <property type="match status" value="1"/>
</dbReference>
<evidence type="ECO:0000259" key="7">
    <source>
        <dbReference type="SMART" id="SM00415"/>
    </source>
</evidence>
<comment type="caution">
    <text evidence="8">The sequence shown here is derived from an EMBL/GenBank/DDBJ whole genome shotgun (WGS) entry which is preliminary data.</text>
</comment>
<feature type="compositionally biased region" description="Low complexity" evidence="6">
    <location>
        <begin position="427"/>
        <end position="441"/>
    </location>
</feature>
<evidence type="ECO:0000256" key="1">
    <source>
        <dbReference type="ARBA" id="ARBA00004123"/>
    </source>
</evidence>
<feature type="region of interest" description="Disordered" evidence="6">
    <location>
        <begin position="402"/>
        <end position="442"/>
    </location>
</feature>
<dbReference type="GO" id="GO:0043565">
    <property type="term" value="F:sequence-specific DNA binding"/>
    <property type="evidence" value="ECO:0007669"/>
    <property type="project" value="InterPro"/>
</dbReference>
<evidence type="ECO:0000256" key="2">
    <source>
        <dbReference type="ARBA" id="ARBA00006403"/>
    </source>
</evidence>
<feature type="domain" description="HSF-type DNA-binding" evidence="7">
    <location>
        <begin position="129"/>
        <end position="236"/>
    </location>
</feature>
<organism evidence="8 9">
    <name type="scientific">Podospora aff. communis PSN243</name>
    <dbReference type="NCBI Taxonomy" id="3040156"/>
    <lineage>
        <taxon>Eukaryota</taxon>
        <taxon>Fungi</taxon>
        <taxon>Dikarya</taxon>
        <taxon>Ascomycota</taxon>
        <taxon>Pezizomycotina</taxon>
        <taxon>Sordariomycetes</taxon>
        <taxon>Sordariomycetidae</taxon>
        <taxon>Sordariales</taxon>
        <taxon>Podosporaceae</taxon>
        <taxon>Podospora</taxon>
    </lineage>
</organism>
<dbReference type="GO" id="GO:0003700">
    <property type="term" value="F:DNA-binding transcription factor activity"/>
    <property type="evidence" value="ECO:0007669"/>
    <property type="project" value="InterPro"/>
</dbReference>